<reference evidence="10 11" key="1">
    <citation type="submission" date="2016-07" db="EMBL/GenBank/DDBJ databases">
        <title>Pervasive Adenine N6-methylation of Active Genes in Fungi.</title>
        <authorList>
            <consortium name="DOE Joint Genome Institute"/>
            <person name="Mondo S.J."/>
            <person name="Dannebaum R.O."/>
            <person name="Kuo R.C."/>
            <person name="Labutti K."/>
            <person name="Haridas S."/>
            <person name="Kuo A."/>
            <person name="Salamov A."/>
            <person name="Ahrendt S.R."/>
            <person name="Lipzen A."/>
            <person name="Sullivan W."/>
            <person name="Andreopoulos W.B."/>
            <person name="Clum A."/>
            <person name="Lindquist E."/>
            <person name="Daum C."/>
            <person name="Ramamoorthy G.K."/>
            <person name="Gryganskyi A."/>
            <person name="Culley D."/>
            <person name="Magnuson J.K."/>
            <person name="James T.Y."/>
            <person name="O'Malley M.A."/>
            <person name="Stajich J.E."/>
            <person name="Spatafora J.W."/>
            <person name="Visel A."/>
            <person name="Grigoriev I.V."/>
        </authorList>
    </citation>
    <scope>NUCLEOTIDE SEQUENCE [LARGE SCALE GENOMIC DNA]</scope>
    <source>
        <strain evidence="10 11">PL171</strain>
    </source>
</reference>
<name>A0A1Y2I0A8_9FUNG</name>
<comment type="similarity">
    <text evidence="2">Belongs to the flagellar radial spoke RSP3 family.</text>
</comment>
<feature type="compositionally biased region" description="Low complexity" evidence="9">
    <location>
        <begin position="19"/>
        <end position="32"/>
    </location>
</feature>
<keyword evidence="5" id="KW-0282">Flagellum</keyword>
<evidence type="ECO:0000256" key="2">
    <source>
        <dbReference type="ARBA" id="ARBA00006737"/>
    </source>
</evidence>
<keyword evidence="3" id="KW-0963">Cytoplasm</keyword>
<evidence type="ECO:0000256" key="7">
    <source>
        <dbReference type="ARBA" id="ARBA00023212"/>
    </source>
</evidence>
<evidence type="ECO:0000313" key="10">
    <source>
        <dbReference type="EMBL" id="ORZ38842.1"/>
    </source>
</evidence>
<keyword evidence="8" id="KW-0966">Cell projection</keyword>
<keyword evidence="6" id="KW-0969">Cilium</keyword>
<sequence>MMKTQYAYASEPRPALDGSQTQTQQQPSQQQPRKLYRSDDPTQQQQQQPQRPVNIMYDRRIYRGNTYALPVLPSYAAPDALDLQRQQQQKRKLRAARRADASRRPRTPDPVDGRAHMEVQTELYLEELGDTVPETCVAVQTDAFLDRAPSPLYIPAKSGVDATTQIMPGDLFDFDAEVEPLLEVLVGKTLDRARSEVLEEQELAALRKRQRDHAARRAAELAEVQRLEQAEKRRTEEKERRKAEAARLLQEKHDAASKVAAASFASVYLSSLVPSAFGALQDEGFFYDAREREVQQMFLPWITGQVEARIQKLATARLLVDDASVLQKSGQAKSWVYN</sequence>
<evidence type="ECO:0000256" key="6">
    <source>
        <dbReference type="ARBA" id="ARBA00023069"/>
    </source>
</evidence>
<comment type="subcellular location">
    <subcellularLocation>
        <location evidence="1">Cytoplasm</location>
        <location evidence="1">Cytoskeleton</location>
        <location evidence="1">Flagellum axoneme</location>
    </subcellularLocation>
</comment>
<evidence type="ECO:0000256" key="1">
    <source>
        <dbReference type="ARBA" id="ARBA00004611"/>
    </source>
</evidence>
<evidence type="ECO:0000256" key="3">
    <source>
        <dbReference type="ARBA" id="ARBA00022490"/>
    </source>
</evidence>
<keyword evidence="4" id="KW-0597">Phosphoprotein</keyword>
<proteinExistence type="inferred from homology"/>
<feature type="region of interest" description="Disordered" evidence="9">
    <location>
        <begin position="83"/>
        <end position="115"/>
    </location>
</feature>
<protein>
    <submittedName>
        <fullName evidence="10">Radial spoke 3</fullName>
    </submittedName>
</protein>
<evidence type="ECO:0000256" key="4">
    <source>
        <dbReference type="ARBA" id="ARBA00022553"/>
    </source>
</evidence>
<dbReference type="PANTHER" id="PTHR21648">
    <property type="entry name" value="FLAGELLAR RADIAL SPOKE PROTEIN 3"/>
    <property type="match status" value="1"/>
</dbReference>
<evidence type="ECO:0000313" key="11">
    <source>
        <dbReference type="Proteomes" id="UP000193411"/>
    </source>
</evidence>
<dbReference type="InterPro" id="IPR009290">
    <property type="entry name" value="Radial_spoke_3"/>
</dbReference>
<dbReference type="PANTHER" id="PTHR21648:SF0">
    <property type="entry name" value="RADIAL SPOKE HEAD PROTEIN 3 HOMOLOG"/>
    <property type="match status" value="1"/>
</dbReference>
<dbReference type="Pfam" id="PF06098">
    <property type="entry name" value="Radial_spoke_3"/>
    <property type="match status" value="1"/>
</dbReference>
<accession>A0A1Y2I0A8</accession>
<comment type="caution">
    <text evidence="10">The sequence shown here is derived from an EMBL/GenBank/DDBJ whole genome shotgun (WGS) entry which is preliminary data.</text>
</comment>
<dbReference type="OrthoDB" id="313308at2759"/>
<feature type="region of interest" description="Disordered" evidence="9">
    <location>
        <begin position="1"/>
        <end position="56"/>
    </location>
</feature>
<organism evidence="10 11">
    <name type="scientific">Catenaria anguillulae PL171</name>
    <dbReference type="NCBI Taxonomy" id="765915"/>
    <lineage>
        <taxon>Eukaryota</taxon>
        <taxon>Fungi</taxon>
        <taxon>Fungi incertae sedis</taxon>
        <taxon>Blastocladiomycota</taxon>
        <taxon>Blastocladiomycetes</taxon>
        <taxon>Blastocladiales</taxon>
        <taxon>Catenariaceae</taxon>
        <taxon>Catenaria</taxon>
    </lineage>
</organism>
<feature type="compositionally biased region" description="Basic and acidic residues" evidence="9">
    <location>
        <begin position="97"/>
        <end position="115"/>
    </location>
</feature>
<evidence type="ECO:0000256" key="5">
    <source>
        <dbReference type="ARBA" id="ARBA00022846"/>
    </source>
</evidence>
<dbReference type="GO" id="GO:0005929">
    <property type="term" value="C:cilium"/>
    <property type="evidence" value="ECO:0007669"/>
    <property type="project" value="TreeGrafter"/>
</dbReference>
<keyword evidence="7" id="KW-0206">Cytoskeleton</keyword>
<gene>
    <name evidence="10" type="ORF">BCR44DRAFT_1458737</name>
</gene>
<dbReference type="EMBL" id="MCFL01000007">
    <property type="protein sequence ID" value="ORZ38842.1"/>
    <property type="molecule type" value="Genomic_DNA"/>
</dbReference>
<dbReference type="AlphaFoldDB" id="A0A1Y2I0A8"/>
<dbReference type="Proteomes" id="UP000193411">
    <property type="component" value="Unassembled WGS sequence"/>
</dbReference>
<dbReference type="STRING" id="765915.A0A1Y2I0A8"/>
<evidence type="ECO:0000256" key="8">
    <source>
        <dbReference type="ARBA" id="ARBA00023273"/>
    </source>
</evidence>
<keyword evidence="11" id="KW-1185">Reference proteome</keyword>
<evidence type="ECO:0000256" key="9">
    <source>
        <dbReference type="SAM" id="MobiDB-lite"/>
    </source>
</evidence>